<dbReference type="Pfam" id="PF00486">
    <property type="entry name" value="Trans_reg_C"/>
    <property type="match status" value="1"/>
</dbReference>
<dbReference type="Gene3D" id="1.10.10.10">
    <property type="entry name" value="Winged helix-like DNA-binding domain superfamily/Winged helix DNA-binding domain"/>
    <property type="match status" value="1"/>
</dbReference>
<feature type="domain" description="OmpR/PhoB-type" evidence="3">
    <location>
        <begin position="280"/>
        <end position="373"/>
    </location>
</feature>
<dbReference type="Proteomes" id="UP000642284">
    <property type="component" value="Unassembled WGS sequence"/>
</dbReference>
<dbReference type="PANTHER" id="PTHR40082:SF1">
    <property type="entry name" value="BLR5956 PROTEIN"/>
    <property type="match status" value="1"/>
</dbReference>
<dbReference type="EC" id="4.2.1.75" evidence="4"/>
<gene>
    <name evidence="4" type="ORF">H9Y04_37320</name>
</gene>
<dbReference type="NCBIfam" id="NF005568">
    <property type="entry name" value="PRK07239.1"/>
    <property type="match status" value="1"/>
</dbReference>
<dbReference type="SUPFAM" id="SSF46894">
    <property type="entry name" value="C-terminal effector domain of the bipartite response regulators"/>
    <property type="match status" value="1"/>
</dbReference>
<dbReference type="SMART" id="SM00862">
    <property type="entry name" value="Trans_reg_C"/>
    <property type="match status" value="1"/>
</dbReference>
<feature type="DNA-binding region" description="OmpR/PhoB-type" evidence="2">
    <location>
        <begin position="280"/>
        <end position="373"/>
    </location>
</feature>
<evidence type="ECO:0000256" key="1">
    <source>
        <dbReference type="ARBA" id="ARBA00023125"/>
    </source>
</evidence>
<dbReference type="CDD" id="cd06578">
    <property type="entry name" value="HemD"/>
    <property type="match status" value="1"/>
</dbReference>
<dbReference type="EMBL" id="JACTVJ010000024">
    <property type="protein sequence ID" value="MBC9718201.1"/>
    <property type="molecule type" value="Genomic_DNA"/>
</dbReference>
<dbReference type="RefSeq" id="WP_187818636.1">
    <property type="nucleotide sequence ID" value="NZ_JACTVJ010000024.1"/>
</dbReference>
<keyword evidence="5" id="KW-1185">Reference proteome</keyword>
<sequence length="383" mass="40388">MADQTPPRSAGQPLAGFTVGVTAARRADELGALLERRGATVLHAPALRIVPLADDSELLAATKQLLDHAPDVVVATTAIGFRGWVEAADGWGIGEDLLARLRGVELLARGPKVRGAIRAAGLTEAWSPASESMAEVLDRLLDEGVDGRRIALQLHGEPLPGFIEALRAGGAEVVGVPVYRWMPPEDLTPVDRLIDAVLARGVDALTFTSAPAAASLLTRAAERGQDAELLAALEHDVLPACVGPVTALPLQAHGVTTVQPERFRLGPLVQLLCVELPARSRTLPIAGHQLQIRGHAAVVDGDLRPVPPAGMSLLRALARRPGWVVSRADLLRALPGAGRDEHAVETAMARLRAALGVPKVIQTVVKRGYRLALDPASDAKYAD</sequence>
<keyword evidence="1 2" id="KW-0238">DNA-binding</keyword>
<evidence type="ECO:0000313" key="5">
    <source>
        <dbReference type="Proteomes" id="UP000642284"/>
    </source>
</evidence>
<dbReference type="PROSITE" id="PS51755">
    <property type="entry name" value="OMPR_PHOB"/>
    <property type="match status" value="1"/>
</dbReference>
<evidence type="ECO:0000256" key="2">
    <source>
        <dbReference type="PROSITE-ProRule" id="PRU01091"/>
    </source>
</evidence>
<dbReference type="CDD" id="cd00383">
    <property type="entry name" value="trans_reg_C"/>
    <property type="match status" value="1"/>
</dbReference>
<dbReference type="InterPro" id="IPR001867">
    <property type="entry name" value="OmpR/PhoB-type_DNA-bd"/>
</dbReference>
<reference evidence="4 5" key="1">
    <citation type="submission" date="2020-08" db="EMBL/GenBank/DDBJ databases">
        <title>Genemic of Streptomyces polyaspartic.</title>
        <authorList>
            <person name="Liu W."/>
        </authorList>
    </citation>
    <scope>NUCLEOTIDE SEQUENCE [LARGE SCALE GENOMIC DNA]</scope>
    <source>
        <strain evidence="4 5">TRM66268-LWL</strain>
    </source>
</reference>
<dbReference type="GO" id="GO:0004852">
    <property type="term" value="F:uroporphyrinogen-III synthase activity"/>
    <property type="evidence" value="ECO:0007669"/>
    <property type="project" value="UniProtKB-EC"/>
</dbReference>
<dbReference type="InterPro" id="IPR016032">
    <property type="entry name" value="Sig_transdc_resp-reg_C-effctor"/>
</dbReference>
<dbReference type="InterPro" id="IPR039793">
    <property type="entry name" value="UROS/Hem4"/>
</dbReference>
<dbReference type="PANTHER" id="PTHR40082">
    <property type="entry name" value="BLR5956 PROTEIN"/>
    <property type="match status" value="1"/>
</dbReference>
<evidence type="ECO:0000313" key="4">
    <source>
        <dbReference type="EMBL" id="MBC9718201.1"/>
    </source>
</evidence>
<dbReference type="SUPFAM" id="SSF69618">
    <property type="entry name" value="HemD-like"/>
    <property type="match status" value="1"/>
</dbReference>
<name>A0ABR7SRR1_9ACTN</name>
<evidence type="ECO:0000259" key="3">
    <source>
        <dbReference type="PROSITE" id="PS51755"/>
    </source>
</evidence>
<organism evidence="4 5">
    <name type="scientific">Streptomyces polyasparticus</name>
    <dbReference type="NCBI Taxonomy" id="2767826"/>
    <lineage>
        <taxon>Bacteria</taxon>
        <taxon>Bacillati</taxon>
        <taxon>Actinomycetota</taxon>
        <taxon>Actinomycetes</taxon>
        <taxon>Kitasatosporales</taxon>
        <taxon>Streptomycetaceae</taxon>
        <taxon>Streptomyces</taxon>
    </lineage>
</organism>
<comment type="caution">
    <text evidence="4">The sequence shown here is derived from an EMBL/GenBank/DDBJ whole genome shotgun (WGS) entry which is preliminary data.</text>
</comment>
<dbReference type="Pfam" id="PF02602">
    <property type="entry name" value="HEM4"/>
    <property type="match status" value="1"/>
</dbReference>
<accession>A0ABR7SRR1</accession>
<protein>
    <submittedName>
        <fullName evidence="4">Uroporphyrinogen-III synthase</fullName>
        <ecNumber evidence="4">4.2.1.75</ecNumber>
    </submittedName>
</protein>
<proteinExistence type="predicted"/>
<dbReference type="Gene3D" id="3.40.50.10090">
    <property type="match status" value="2"/>
</dbReference>
<keyword evidence="4" id="KW-0456">Lyase</keyword>
<dbReference type="InterPro" id="IPR036388">
    <property type="entry name" value="WH-like_DNA-bd_sf"/>
</dbReference>
<dbReference type="InterPro" id="IPR036108">
    <property type="entry name" value="4pyrrol_syn_uPrphyn_synt_sf"/>
</dbReference>
<dbReference type="InterPro" id="IPR003754">
    <property type="entry name" value="4pyrrol_synth_uPrphyn_synth"/>
</dbReference>